<feature type="domain" description="SsuA/THI5-like" evidence="4">
    <location>
        <begin position="46"/>
        <end position="252"/>
    </location>
</feature>
<evidence type="ECO:0000313" key="6">
    <source>
        <dbReference type="Proteomes" id="UP000683511"/>
    </source>
</evidence>
<sequence length="335" mass="37219">MRQKVQRSLGVLFSLAFCVSLMLHGCGIAFNTKLQPLKIGITTWPGFDIVLYAEAADLFKRRGLEVELVRFENQQDSARAVMRGSLDAAFVALWDAVQVDPGNDKPVIVLVTNISAGADGIVAQSPMKSVQDLQGKRVGAKLGTVNHLILLEALNKYKLPPNQVRIEDIANETSAQLMAQKKLDAAVIWQPLLGETAKKVQGNIIYTTKEVDSLVIDTLLTSSQKIQEKKAEIIQFLSAWLDVMSAVETKPTEVYTKVGQLLQQSPQSFASDYAGLKKGDIAMQKRMFQDQSRLQESLKQMNQLLESDQRAGRLPRQDLEINRELITTAIEAWKP</sequence>
<dbReference type="Pfam" id="PF09084">
    <property type="entry name" value="NMT1"/>
    <property type="match status" value="1"/>
</dbReference>
<dbReference type="EMBL" id="CP021056">
    <property type="protein sequence ID" value="QXE22498.1"/>
    <property type="molecule type" value="Genomic_DNA"/>
</dbReference>
<dbReference type="SUPFAM" id="SSF53850">
    <property type="entry name" value="Periplasmic binding protein-like II"/>
    <property type="match status" value="1"/>
</dbReference>
<dbReference type="KEGG" id="rsin:B6N60_01181"/>
<evidence type="ECO:0000313" key="5">
    <source>
        <dbReference type="EMBL" id="QXE22498.1"/>
    </source>
</evidence>
<dbReference type="GO" id="GO:0042597">
    <property type="term" value="C:periplasmic space"/>
    <property type="evidence" value="ECO:0007669"/>
    <property type="project" value="UniProtKB-SubCell"/>
</dbReference>
<keyword evidence="6" id="KW-1185">Reference proteome</keyword>
<dbReference type="Gene3D" id="3.40.190.10">
    <property type="entry name" value="Periplasmic binding protein-like II"/>
    <property type="match status" value="2"/>
</dbReference>
<keyword evidence="3" id="KW-0732">Signal</keyword>
<organism evidence="5 6">
    <name type="scientific">Richelia sinica FACHB-800</name>
    <dbReference type="NCBI Taxonomy" id="1357546"/>
    <lineage>
        <taxon>Bacteria</taxon>
        <taxon>Bacillati</taxon>
        <taxon>Cyanobacteriota</taxon>
        <taxon>Cyanophyceae</taxon>
        <taxon>Nostocales</taxon>
        <taxon>Nostocaceae</taxon>
        <taxon>Richelia</taxon>
    </lineage>
</organism>
<proteinExistence type="inferred from homology"/>
<protein>
    <recommendedName>
        <fullName evidence="4">SsuA/THI5-like domain-containing protein</fullName>
    </recommendedName>
</protein>
<comment type="subcellular location">
    <subcellularLocation>
        <location evidence="1">Periplasm</location>
    </subcellularLocation>
</comment>
<dbReference type="Proteomes" id="UP000683511">
    <property type="component" value="Chromosome"/>
</dbReference>
<gene>
    <name evidence="5" type="ORF">B6N60_01181</name>
</gene>
<name>A0A975Y3U5_9NOST</name>
<evidence type="ECO:0000256" key="3">
    <source>
        <dbReference type="ARBA" id="ARBA00022729"/>
    </source>
</evidence>
<dbReference type="AlphaFoldDB" id="A0A975Y3U5"/>
<evidence type="ECO:0000256" key="1">
    <source>
        <dbReference type="ARBA" id="ARBA00004418"/>
    </source>
</evidence>
<evidence type="ECO:0000256" key="2">
    <source>
        <dbReference type="ARBA" id="ARBA00010742"/>
    </source>
</evidence>
<accession>A0A975Y3U5</accession>
<comment type="similarity">
    <text evidence="2">Belongs to the bacterial solute-binding protein SsuA/TauA family.</text>
</comment>
<dbReference type="PANTHER" id="PTHR30024">
    <property type="entry name" value="ALIPHATIC SULFONATES-BINDING PROTEIN-RELATED"/>
    <property type="match status" value="1"/>
</dbReference>
<dbReference type="InterPro" id="IPR015168">
    <property type="entry name" value="SsuA/THI5"/>
</dbReference>
<evidence type="ECO:0000259" key="4">
    <source>
        <dbReference type="Pfam" id="PF09084"/>
    </source>
</evidence>
<dbReference type="PANTHER" id="PTHR30024:SF47">
    <property type="entry name" value="TAURINE-BINDING PERIPLASMIC PROTEIN"/>
    <property type="match status" value="1"/>
</dbReference>
<reference evidence="5" key="1">
    <citation type="submission" date="2017-04" db="EMBL/GenBank/DDBJ databases">
        <title>Genome deletions in a multicellular cyanobacterial endosymbiont for morphological adaptation in marine diatoms.</title>
        <authorList>
            <person name="Wang Y."/>
            <person name="Gao H."/>
            <person name="Li R."/>
            <person name="Xu X."/>
        </authorList>
    </citation>
    <scope>NUCLEOTIDE SEQUENCE</scope>
    <source>
        <strain evidence="5">FACHB 800</strain>
    </source>
</reference>